<reference evidence="3" key="1">
    <citation type="submission" date="2019-02" db="EMBL/GenBank/DDBJ databases">
        <authorList>
            <person name="Gruber-Vodicka R. H."/>
            <person name="Seah K. B. B."/>
        </authorList>
    </citation>
    <scope>NUCLEOTIDE SEQUENCE</scope>
    <source>
        <strain evidence="3">BECK_BY7</strain>
    </source>
</reference>
<dbReference type="Gene3D" id="4.10.520.10">
    <property type="entry name" value="IHF-like DNA-binding proteins"/>
    <property type="match status" value="1"/>
</dbReference>
<protein>
    <submittedName>
        <fullName evidence="3">DNA-binding protein</fullName>
    </submittedName>
</protein>
<evidence type="ECO:0000256" key="2">
    <source>
        <dbReference type="ARBA" id="ARBA00023125"/>
    </source>
</evidence>
<proteinExistence type="inferred from homology"/>
<dbReference type="AlphaFoldDB" id="A0A450WDB7"/>
<dbReference type="InterPro" id="IPR010992">
    <property type="entry name" value="IHF-like_DNA-bd_dom_sf"/>
</dbReference>
<comment type="similarity">
    <text evidence="1">Belongs to the bacterial histone-like protein family.</text>
</comment>
<keyword evidence="2 3" id="KW-0238">DNA-binding</keyword>
<dbReference type="Pfam" id="PF00216">
    <property type="entry name" value="Bac_DNA_binding"/>
    <property type="match status" value="1"/>
</dbReference>
<gene>
    <name evidence="3" type="ORF">BECKLFY1418C_GA0070996_101231</name>
</gene>
<dbReference type="EMBL" id="CAADFN010000012">
    <property type="protein sequence ID" value="VFK15014.1"/>
    <property type="molecule type" value="Genomic_DNA"/>
</dbReference>
<accession>A0A450WDB7</accession>
<dbReference type="GO" id="GO:0003677">
    <property type="term" value="F:DNA binding"/>
    <property type="evidence" value="ECO:0007669"/>
    <property type="project" value="UniProtKB-KW"/>
</dbReference>
<organism evidence="3">
    <name type="scientific">Candidatus Kentrum sp. LFY</name>
    <dbReference type="NCBI Taxonomy" id="2126342"/>
    <lineage>
        <taxon>Bacteria</taxon>
        <taxon>Pseudomonadati</taxon>
        <taxon>Pseudomonadota</taxon>
        <taxon>Gammaproteobacteria</taxon>
        <taxon>Candidatus Kentrum</taxon>
    </lineage>
</organism>
<dbReference type="InterPro" id="IPR000119">
    <property type="entry name" value="Hist_DNA-bd"/>
</dbReference>
<dbReference type="CDD" id="cd13834">
    <property type="entry name" value="HU_like"/>
    <property type="match status" value="1"/>
</dbReference>
<evidence type="ECO:0000256" key="1">
    <source>
        <dbReference type="ARBA" id="ARBA00010529"/>
    </source>
</evidence>
<dbReference type="SUPFAM" id="SSF47729">
    <property type="entry name" value="IHF-like DNA-binding proteins"/>
    <property type="match status" value="1"/>
</dbReference>
<dbReference type="GO" id="GO:0030527">
    <property type="term" value="F:structural constituent of chromatin"/>
    <property type="evidence" value="ECO:0007669"/>
    <property type="project" value="InterPro"/>
</dbReference>
<evidence type="ECO:0000313" key="3">
    <source>
        <dbReference type="EMBL" id="VFK15014.1"/>
    </source>
</evidence>
<sequence>MSKTEARELPAIRKSLGKPQLISALSEGTGLSRKEVAAVLDELSTLMSRHFASGGAGEFTLPRLLKIRTVYKPATEERTGILGLTGKETTFKAKPARMEVKISALSRLKEMAQLGSGEA</sequence>
<name>A0A450WDB7_9GAMM</name>